<protein>
    <submittedName>
        <fullName evidence="4">Unnamed protein product</fullName>
    </submittedName>
</protein>
<dbReference type="Gene3D" id="3.20.90.10">
    <property type="entry name" value="Tubby Protein, Chain A"/>
    <property type="match status" value="1"/>
</dbReference>
<comment type="similarity">
    <text evidence="1">Belongs to the TUB family.</text>
</comment>
<dbReference type="Gene3D" id="2.30.42.10">
    <property type="match status" value="1"/>
</dbReference>
<feature type="compositionally biased region" description="Low complexity" evidence="2">
    <location>
        <begin position="30"/>
        <end position="39"/>
    </location>
</feature>
<organism evidence="4 5">
    <name type="scientific">Phytophthora fragariaefolia</name>
    <dbReference type="NCBI Taxonomy" id="1490495"/>
    <lineage>
        <taxon>Eukaryota</taxon>
        <taxon>Sar</taxon>
        <taxon>Stramenopiles</taxon>
        <taxon>Oomycota</taxon>
        <taxon>Peronosporomycetes</taxon>
        <taxon>Peronosporales</taxon>
        <taxon>Peronosporaceae</taxon>
        <taxon>Phytophthora</taxon>
    </lineage>
</organism>
<feature type="domain" description="PDZ" evidence="3">
    <location>
        <begin position="307"/>
        <end position="346"/>
    </location>
</feature>
<dbReference type="OrthoDB" id="8775810at2759"/>
<evidence type="ECO:0000313" key="5">
    <source>
        <dbReference type="Proteomes" id="UP001165121"/>
    </source>
</evidence>
<sequence>MSFFTIDTFQQYHQELGATMASKVESNPESSSTAKTKASGKQEEKRPSSPSRPATTRPLTAEAVSELDPLSALNLARAADPWLGNSLLTPTACSYLDSTEGASASAVAATSLKVVAVDDLSEGWGDFITFASRDEQRKQLEGRSHSPKKRPTPPPLRLPDHGSNPDSDDDSDSNNCEPILGHGTSRLDQEHSQASWSVSSPTMAGRNNTPTHAASTTLVRQSFPSTRSGESKGFAAMLLDRLMSLGGSSPHDSMPNSTLSPAPRRNYDSYDVTFDRGPVGLDLETDWYGRQAVVKGFRAANSAGDEGPAKRCGLIRVGDVLTAINGESCLEMSFQETLEALRLAGKSRHTLHFKSLEAAGDLSVYANDKDLMQARKFIHQHKQRFYRPPPVPEGGNPRELVLGCIERLRGEFVTALNFHREETGEFLLAASCASDDSGPFIFHTLRDSHLRTMRELPQSEDSAVYLGRLEPNFLGTEFTLFDHHSSTTQQYDNELAFLVYTANVLGRVPNSLKCVVSKPVEGGPDDDELEERKAPGKPTTLRQQRSGMGTDGAIFNIHPARLGRSTSLSDRFNRQQQSRTMSIAERLRSLTLVDLDQRLEFATDGALSWLDDDDAEGHARAMRVKKARMRGERTASMGQVPYGAVEQEEYEKDLLVFETKQPSWNEELGAWTLNFQGRVKVASKKNFLLVGTETTESGDEEEVTALRFGKVSKTRFTLDYTGPLAPIQALAVACSAFASKRAVT</sequence>
<evidence type="ECO:0000259" key="3">
    <source>
        <dbReference type="PROSITE" id="PS50106"/>
    </source>
</evidence>
<proteinExistence type="inferred from homology"/>
<dbReference type="EMBL" id="BSXT01001335">
    <property type="protein sequence ID" value="GMF41440.1"/>
    <property type="molecule type" value="Genomic_DNA"/>
</dbReference>
<gene>
    <name evidence="4" type="ORF">Pfra01_001312500</name>
</gene>
<dbReference type="Pfam" id="PF17820">
    <property type="entry name" value="PDZ_6"/>
    <property type="match status" value="1"/>
</dbReference>
<comment type="caution">
    <text evidence="4">The sequence shown here is derived from an EMBL/GenBank/DDBJ whole genome shotgun (WGS) entry which is preliminary data.</text>
</comment>
<feature type="region of interest" description="Disordered" evidence="2">
    <location>
        <begin position="135"/>
        <end position="230"/>
    </location>
</feature>
<dbReference type="PANTHER" id="PTHR16517">
    <property type="entry name" value="TUBBY-RELATED"/>
    <property type="match status" value="1"/>
</dbReference>
<dbReference type="InterPro" id="IPR001478">
    <property type="entry name" value="PDZ"/>
</dbReference>
<dbReference type="PROSITE" id="PS50106">
    <property type="entry name" value="PDZ"/>
    <property type="match status" value="1"/>
</dbReference>
<dbReference type="AlphaFoldDB" id="A0A9W6XMN5"/>
<dbReference type="PRINTS" id="PR01573">
    <property type="entry name" value="SUPERTUBBY"/>
</dbReference>
<feature type="compositionally biased region" description="Basic and acidic residues" evidence="2">
    <location>
        <begin position="135"/>
        <end position="144"/>
    </location>
</feature>
<dbReference type="Proteomes" id="UP001165121">
    <property type="component" value="Unassembled WGS sequence"/>
</dbReference>
<dbReference type="InterPro" id="IPR025659">
    <property type="entry name" value="Tubby-like_C"/>
</dbReference>
<dbReference type="SUPFAM" id="SSF50156">
    <property type="entry name" value="PDZ domain-like"/>
    <property type="match status" value="1"/>
</dbReference>
<evidence type="ECO:0000256" key="1">
    <source>
        <dbReference type="ARBA" id="ARBA00007129"/>
    </source>
</evidence>
<dbReference type="InterPro" id="IPR041489">
    <property type="entry name" value="PDZ_6"/>
</dbReference>
<keyword evidence="5" id="KW-1185">Reference proteome</keyword>
<feature type="region of interest" description="Disordered" evidence="2">
    <location>
        <begin position="519"/>
        <end position="552"/>
    </location>
</feature>
<dbReference type="InterPro" id="IPR036034">
    <property type="entry name" value="PDZ_sf"/>
</dbReference>
<feature type="compositionally biased region" description="Polar residues" evidence="2">
    <location>
        <begin position="192"/>
        <end position="228"/>
    </location>
</feature>
<reference evidence="4" key="1">
    <citation type="submission" date="2023-04" db="EMBL/GenBank/DDBJ databases">
        <title>Phytophthora fragariaefolia NBRC 109709.</title>
        <authorList>
            <person name="Ichikawa N."/>
            <person name="Sato H."/>
            <person name="Tonouchi N."/>
        </authorList>
    </citation>
    <scope>NUCLEOTIDE SEQUENCE</scope>
    <source>
        <strain evidence="4">NBRC 109709</strain>
    </source>
</reference>
<evidence type="ECO:0000256" key="2">
    <source>
        <dbReference type="SAM" id="MobiDB-lite"/>
    </source>
</evidence>
<evidence type="ECO:0000313" key="4">
    <source>
        <dbReference type="EMBL" id="GMF41440.1"/>
    </source>
</evidence>
<feature type="compositionally biased region" description="Low complexity" evidence="2">
    <location>
        <begin position="48"/>
        <end position="61"/>
    </location>
</feature>
<dbReference type="Pfam" id="PF01167">
    <property type="entry name" value="Tub"/>
    <property type="match status" value="1"/>
</dbReference>
<dbReference type="PANTHER" id="PTHR16517:SF7">
    <property type="entry name" value="PROTEIN KING TUBBY"/>
    <property type="match status" value="1"/>
</dbReference>
<dbReference type="SUPFAM" id="SSF54518">
    <property type="entry name" value="Tubby C-terminal domain-like"/>
    <property type="match status" value="1"/>
</dbReference>
<name>A0A9W6XMN5_9STRA</name>
<dbReference type="SMART" id="SM00228">
    <property type="entry name" value="PDZ"/>
    <property type="match status" value="1"/>
</dbReference>
<feature type="region of interest" description="Disordered" evidence="2">
    <location>
        <begin position="20"/>
        <end position="63"/>
    </location>
</feature>
<accession>A0A9W6XMN5</accession>
<dbReference type="InterPro" id="IPR000007">
    <property type="entry name" value="Tubby_C"/>
</dbReference>